<comment type="caution">
    <text evidence="4">The sequence shown here is derived from an EMBL/GenBank/DDBJ whole genome shotgun (WGS) entry which is preliminary data.</text>
</comment>
<feature type="domain" description="DUF883" evidence="3">
    <location>
        <begin position="61"/>
        <end position="85"/>
    </location>
</feature>
<evidence type="ECO:0000313" key="4">
    <source>
        <dbReference type="EMBL" id="GGD28780.1"/>
    </source>
</evidence>
<keyword evidence="2" id="KW-0812">Transmembrane</keyword>
<feature type="transmembrane region" description="Helical" evidence="2">
    <location>
        <begin position="65"/>
        <end position="86"/>
    </location>
</feature>
<name>A0ABQ1QKX2_9RHOB</name>
<keyword evidence="1" id="KW-0175">Coiled coil</keyword>
<dbReference type="Proteomes" id="UP000617355">
    <property type="component" value="Unassembled WGS sequence"/>
</dbReference>
<evidence type="ECO:0000313" key="5">
    <source>
        <dbReference type="Proteomes" id="UP000617355"/>
    </source>
</evidence>
<evidence type="ECO:0000256" key="1">
    <source>
        <dbReference type="SAM" id="Coils"/>
    </source>
</evidence>
<accession>A0ABQ1QKX2</accession>
<keyword evidence="2" id="KW-0472">Membrane</keyword>
<dbReference type="InterPro" id="IPR043605">
    <property type="entry name" value="DUF883_C"/>
</dbReference>
<sequence length="89" mass="9259">MNATVKSTTKDAADDLSQQIEDLRADLVKLAKTVRNDMSEGIDVAGQQISQTRRDAQATATNAVIAHPLTAVGIAAGVGLLLGLMARKG</sequence>
<protein>
    <recommendedName>
        <fullName evidence="3">DUF883 domain-containing protein</fullName>
    </recommendedName>
</protein>
<dbReference type="RefSeq" id="WP_188526591.1">
    <property type="nucleotide sequence ID" value="NZ_BMGI01000001.1"/>
</dbReference>
<keyword evidence="5" id="KW-1185">Reference proteome</keyword>
<dbReference type="Pfam" id="PF19029">
    <property type="entry name" value="DUF883_C"/>
    <property type="match status" value="1"/>
</dbReference>
<reference evidence="5" key="1">
    <citation type="journal article" date="2019" name="Int. J. Syst. Evol. Microbiol.">
        <title>The Global Catalogue of Microorganisms (GCM) 10K type strain sequencing project: providing services to taxonomists for standard genome sequencing and annotation.</title>
        <authorList>
            <consortium name="The Broad Institute Genomics Platform"/>
            <consortium name="The Broad Institute Genome Sequencing Center for Infectious Disease"/>
            <person name="Wu L."/>
            <person name="Ma J."/>
        </authorList>
    </citation>
    <scope>NUCLEOTIDE SEQUENCE [LARGE SCALE GENOMIC DNA]</scope>
    <source>
        <strain evidence="5">CGMCC 1.12922</strain>
    </source>
</reference>
<proteinExistence type="predicted"/>
<evidence type="ECO:0000259" key="3">
    <source>
        <dbReference type="Pfam" id="PF19029"/>
    </source>
</evidence>
<keyword evidence="2" id="KW-1133">Transmembrane helix</keyword>
<evidence type="ECO:0000256" key="2">
    <source>
        <dbReference type="SAM" id="Phobius"/>
    </source>
</evidence>
<feature type="coiled-coil region" evidence="1">
    <location>
        <begin position="6"/>
        <end position="33"/>
    </location>
</feature>
<gene>
    <name evidence="4" type="ORF">GCM10011358_11080</name>
</gene>
<dbReference type="EMBL" id="BMGI01000001">
    <property type="protein sequence ID" value="GGD28780.1"/>
    <property type="molecule type" value="Genomic_DNA"/>
</dbReference>
<organism evidence="4 5">
    <name type="scientific">Sinisalibacter lacisalsi</name>
    <dbReference type="NCBI Taxonomy" id="1526570"/>
    <lineage>
        <taxon>Bacteria</taxon>
        <taxon>Pseudomonadati</taxon>
        <taxon>Pseudomonadota</taxon>
        <taxon>Alphaproteobacteria</taxon>
        <taxon>Rhodobacterales</taxon>
        <taxon>Roseobacteraceae</taxon>
        <taxon>Sinisalibacter</taxon>
    </lineage>
</organism>